<dbReference type="PANTHER" id="PTHR10972:SF70">
    <property type="entry name" value="OXYSTEROL-BINDING PROTEIN"/>
    <property type="match status" value="1"/>
</dbReference>
<reference evidence="4 5" key="1">
    <citation type="submission" date="2019-04" db="EMBL/GenBank/DDBJ databases">
        <title>The sequence and de novo assembly of Takifugu bimaculatus genome using PacBio and Hi-C technologies.</title>
        <authorList>
            <person name="Xu P."/>
            <person name="Liu B."/>
            <person name="Zhou Z."/>
        </authorList>
    </citation>
    <scope>NUCLEOTIDE SEQUENCE [LARGE SCALE GENOMIC DNA]</scope>
    <source>
        <strain evidence="4">TB-2018</strain>
        <tissue evidence="4">Muscle</tissue>
    </source>
</reference>
<evidence type="ECO:0000256" key="1">
    <source>
        <dbReference type="ARBA" id="ARBA00008842"/>
    </source>
</evidence>
<dbReference type="Proteomes" id="UP000516260">
    <property type="component" value="Chromosome 21"/>
</dbReference>
<name>A0A4Z2BHZ4_9TELE</name>
<dbReference type="GO" id="GO:0120009">
    <property type="term" value="P:intermembrane lipid transfer"/>
    <property type="evidence" value="ECO:0007669"/>
    <property type="project" value="UniProtKB-ARBA"/>
</dbReference>
<feature type="chain" id="PRO_5021203841" description="Oxysterol-binding protein" evidence="3">
    <location>
        <begin position="18"/>
        <end position="265"/>
    </location>
</feature>
<accession>A0A4Z2BHZ4</accession>
<organism evidence="4 5">
    <name type="scientific">Takifugu bimaculatus</name>
    <dbReference type="NCBI Taxonomy" id="433685"/>
    <lineage>
        <taxon>Eukaryota</taxon>
        <taxon>Metazoa</taxon>
        <taxon>Chordata</taxon>
        <taxon>Craniata</taxon>
        <taxon>Vertebrata</taxon>
        <taxon>Euteleostomi</taxon>
        <taxon>Actinopterygii</taxon>
        <taxon>Neopterygii</taxon>
        <taxon>Teleostei</taxon>
        <taxon>Neoteleostei</taxon>
        <taxon>Acanthomorphata</taxon>
        <taxon>Eupercaria</taxon>
        <taxon>Tetraodontiformes</taxon>
        <taxon>Tetradontoidea</taxon>
        <taxon>Tetraodontidae</taxon>
        <taxon>Takifugu</taxon>
    </lineage>
</organism>
<keyword evidence="3" id="KW-0732">Signal</keyword>
<gene>
    <name evidence="4" type="ORF">fugu_018927</name>
</gene>
<comment type="caution">
    <text evidence="4">The sequence shown here is derived from an EMBL/GenBank/DDBJ whole genome shotgun (WGS) entry which is preliminary data.</text>
</comment>
<keyword evidence="5" id="KW-1185">Reference proteome</keyword>
<dbReference type="GO" id="GO:0015485">
    <property type="term" value="F:cholesterol binding"/>
    <property type="evidence" value="ECO:0007669"/>
    <property type="project" value="TreeGrafter"/>
</dbReference>
<dbReference type="GO" id="GO:0097038">
    <property type="term" value="C:perinuclear endoplasmic reticulum"/>
    <property type="evidence" value="ECO:0007669"/>
    <property type="project" value="TreeGrafter"/>
</dbReference>
<evidence type="ECO:0000313" key="4">
    <source>
        <dbReference type="EMBL" id="TNM91915.1"/>
    </source>
</evidence>
<proteinExistence type="inferred from homology"/>
<keyword evidence="2" id="KW-0175">Coiled coil</keyword>
<dbReference type="GO" id="GO:0005829">
    <property type="term" value="C:cytosol"/>
    <property type="evidence" value="ECO:0007669"/>
    <property type="project" value="TreeGrafter"/>
</dbReference>
<evidence type="ECO:0008006" key="6">
    <source>
        <dbReference type="Google" id="ProtNLM"/>
    </source>
</evidence>
<evidence type="ECO:0000256" key="2">
    <source>
        <dbReference type="SAM" id="Coils"/>
    </source>
</evidence>
<dbReference type="Pfam" id="PF01237">
    <property type="entry name" value="Oxysterol_BP"/>
    <property type="match status" value="1"/>
</dbReference>
<sequence>MGLLNLLPVCIVLSIQGNIHLLFHSSGNHYMWSKVTSTVHNIIVGKLWIDQSGDIDIVNITTKDTCRLKFSPYSYFSREVPRKVTGVVEDREGTAHYILSGTWDDKMESAKIVDSSQGCGGSECKQKMVYQTLAPKLLWKKYPLPDNAENMYFFSSLALTLNEPEEGVAPTDSRMRPDQRLMEAGLWDEANVQKQRLEECQRLERKRREAQATQALEEGQDIEGYQPLWFEKRTDDSTGESTYVYRGGYWEAKDRQDWSQSPEIF</sequence>
<dbReference type="AlphaFoldDB" id="A0A4Z2BHZ4"/>
<dbReference type="GO" id="GO:0005886">
    <property type="term" value="C:plasma membrane"/>
    <property type="evidence" value="ECO:0007669"/>
    <property type="project" value="TreeGrafter"/>
</dbReference>
<dbReference type="Gene3D" id="2.40.160.120">
    <property type="match status" value="1"/>
</dbReference>
<dbReference type="SUPFAM" id="SSF144000">
    <property type="entry name" value="Oxysterol-binding protein-like"/>
    <property type="match status" value="1"/>
</dbReference>
<dbReference type="EMBL" id="SWLE01000014">
    <property type="protein sequence ID" value="TNM91915.1"/>
    <property type="molecule type" value="Genomic_DNA"/>
</dbReference>
<dbReference type="PANTHER" id="PTHR10972">
    <property type="entry name" value="OXYSTEROL-BINDING PROTEIN-RELATED"/>
    <property type="match status" value="1"/>
</dbReference>
<feature type="signal peptide" evidence="3">
    <location>
        <begin position="1"/>
        <end position="17"/>
    </location>
</feature>
<dbReference type="FunFam" id="2.40.160.120:FF:000001">
    <property type="entry name" value="Oxysterol-binding protein"/>
    <property type="match status" value="1"/>
</dbReference>
<evidence type="ECO:0000256" key="3">
    <source>
        <dbReference type="SAM" id="SignalP"/>
    </source>
</evidence>
<dbReference type="InterPro" id="IPR000648">
    <property type="entry name" value="Oxysterol-bd"/>
</dbReference>
<comment type="similarity">
    <text evidence="1">Belongs to the OSBP family.</text>
</comment>
<protein>
    <recommendedName>
        <fullName evidence="6">Oxysterol-binding protein</fullName>
    </recommendedName>
</protein>
<dbReference type="InterPro" id="IPR037239">
    <property type="entry name" value="OSBP_sf"/>
</dbReference>
<feature type="coiled-coil region" evidence="2">
    <location>
        <begin position="193"/>
        <end position="220"/>
    </location>
</feature>
<evidence type="ECO:0000313" key="5">
    <source>
        <dbReference type="Proteomes" id="UP000516260"/>
    </source>
</evidence>